<evidence type="ECO:0000313" key="3">
    <source>
        <dbReference type="EMBL" id="GMH92150.1"/>
    </source>
</evidence>
<dbReference type="EMBL" id="BRXY01000395">
    <property type="protein sequence ID" value="GMH92150.1"/>
    <property type="molecule type" value="Genomic_DNA"/>
</dbReference>
<comment type="subcellular location">
    <subcellularLocation>
        <location evidence="1">Nucleus</location>
    </subcellularLocation>
</comment>
<dbReference type="GO" id="GO:0033314">
    <property type="term" value="P:mitotic DNA replication checkpoint signaling"/>
    <property type="evidence" value="ECO:0007669"/>
    <property type="project" value="TreeGrafter"/>
</dbReference>
<dbReference type="Gene3D" id="3.70.10.10">
    <property type="match status" value="1"/>
</dbReference>
<dbReference type="PANTHER" id="PTHR12900">
    <property type="entry name" value="MITOTIC AND DNA DAMAGE CHECKPOINT PROTEIN HUS1"/>
    <property type="match status" value="1"/>
</dbReference>
<gene>
    <name evidence="3" type="ORF">TrST_g6596</name>
</gene>
<dbReference type="Pfam" id="PF04005">
    <property type="entry name" value="Hus1"/>
    <property type="match status" value="1"/>
</dbReference>
<evidence type="ECO:0000313" key="4">
    <source>
        <dbReference type="Proteomes" id="UP001165085"/>
    </source>
</evidence>
<dbReference type="AlphaFoldDB" id="A0A9W7EVX0"/>
<keyword evidence="2" id="KW-0539">Nucleus</keyword>
<proteinExistence type="predicted"/>
<dbReference type="OrthoDB" id="337750at2759"/>
<dbReference type="GO" id="GO:0006289">
    <property type="term" value="P:nucleotide-excision repair"/>
    <property type="evidence" value="ECO:0007669"/>
    <property type="project" value="TreeGrafter"/>
</dbReference>
<name>A0A9W7EVX0_9STRA</name>
<dbReference type="GO" id="GO:0030896">
    <property type="term" value="C:checkpoint clamp complex"/>
    <property type="evidence" value="ECO:0007669"/>
    <property type="project" value="InterPro"/>
</dbReference>
<sequence length="355" mass="39839">MRFKGKALIDPHQYRHLKSVFIQLNLESNSRPCLLPASFAHTAKSSKAQIAFLSSIISPLSRLSPTAFLKFDATKLRISARNKDSNDVMGFCEVRLDCLYSDYKISSLNDSQIMLELDLSHFRTSLLSIHSTLSHSDTCYIKLAKRNTQPCLCVETSTSSSSTLSHDLPCKILQVEEFMNYLPPKTSTPSVQVYLPSPSNPTIRTCIERLKSLGRRETDHIFVEGSTSGWLSFTGMVTGACSKATFEGLNVEFSDSKASEAYRVDQLQMSQGCGNDDDLSVQVKVQNKKLLEIFKWQVSMQKWVDESTLCIVEDEMVIIHVILPRFNGDGGEEEETGFCTFYCPTVAFDPDDEME</sequence>
<protein>
    <recommendedName>
        <fullName evidence="5">Checkpoint protein</fullName>
    </recommendedName>
</protein>
<dbReference type="GO" id="GO:0044778">
    <property type="term" value="P:meiotic DNA integrity checkpoint signaling"/>
    <property type="evidence" value="ECO:0007669"/>
    <property type="project" value="TreeGrafter"/>
</dbReference>
<evidence type="ECO:0000256" key="2">
    <source>
        <dbReference type="ARBA" id="ARBA00023242"/>
    </source>
</evidence>
<dbReference type="GO" id="GO:0000723">
    <property type="term" value="P:telomere maintenance"/>
    <property type="evidence" value="ECO:0007669"/>
    <property type="project" value="TreeGrafter"/>
</dbReference>
<dbReference type="PANTHER" id="PTHR12900:SF0">
    <property type="entry name" value="CHECKPOINT PROTEIN"/>
    <property type="match status" value="1"/>
</dbReference>
<evidence type="ECO:0000256" key="1">
    <source>
        <dbReference type="ARBA" id="ARBA00004123"/>
    </source>
</evidence>
<evidence type="ECO:0008006" key="5">
    <source>
        <dbReference type="Google" id="ProtNLM"/>
    </source>
</evidence>
<dbReference type="Proteomes" id="UP001165085">
    <property type="component" value="Unassembled WGS sequence"/>
</dbReference>
<dbReference type="GO" id="GO:0000724">
    <property type="term" value="P:double-strand break repair via homologous recombination"/>
    <property type="evidence" value="ECO:0007669"/>
    <property type="project" value="TreeGrafter"/>
</dbReference>
<keyword evidence="4" id="KW-1185">Reference proteome</keyword>
<dbReference type="GO" id="GO:0035861">
    <property type="term" value="C:site of double-strand break"/>
    <property type="evidence" value="ECO:0007669"/>
    <property type="project" value="TreeGrafter"/>
</dbReference>
<organism evidence="3 4">
    <name type="scientific">Triparma strigata</name>
    <dbReference type="NCBI Taxonomy" id="1606541"/>
    <lineage>
        <taxon>Eukaryota</taxon>
        <taxon>Sar</taxon>
        <taxon>Stramenopiles</taxon>
        <taxon>Ochrophyta</taxon>
        <taxon>Bolidophyceae</taxon>
        <taxon>Parmales</taxon>
        <taxon>Triparmaceae</taxon>
        <taxon>Triparma</taxon>
    </lineage>
</organism>
<dbReference type="GO" id="GO:0031573">
    <property type="term" value="P:mitotic intra-S DNA damage checkpoint signaling"/>
    <property type="evidence" value="ECO:0007669"/>
    <property type="project" value="TreeGrafter"/>
</dbReference>
<dbReference type="InterPro" id="IPR007150">
    <property type="entry name" value="HUS1/Mec3"/>
</dbReference>
<accession>A0A9W7EVX0</accession>
<comment type="caution">
    <text evidence="3">The sequence shown here is derived from an EMBL/GenBank/DDBJ whole genome shotgun (WGS) entry which is preliminary data.</text>
</comment>
<reference evidence="4" key="1">
    <citation type="journal article" date="2023" name="Commun. Biol.">
        <title>Genome analysis of Parmales, the sister group of diatoms, reveals the evolutionary specialization of diatoms from phago-mixotrophs to photoautotrophs.</title>
        <authorList>
            <person name="Ban H."/>
            <person name="Sato S."/>
            <person name="Yoshikawa S."/>
            <person name="Yamada K."/>
            <person name="Nakamura Y."/>
            <person name="Ichinomiya M."/>
            <person name="Sato N."/>
            <person name="Blanc-Mathieu R."/>
            <person name="Endo H."/>
            <person name="Kuwata A."/>
            <person name="Ogata H."/>
        </authorList>
    </citation>
    <scope>NUCLEOTIDE SEQUENCE [LARGE SCALE GENOMIC DNA]</scope>
    <source>
        <strain evidence="4">NIES 3701</strain>
    </source>
</reference>